<dbReference type="OrthoDB" id="5835829at2759"/>
<keyword evidence="2" id="KW-1185">Reference proteome</keyword>
<reference evidence="2" key="1">
    <citation type="submission" date="2021-01" db="EMBL/GenBank/DDBJ databases">
        <title>Caligus Genome Assembly.</title>
        <authorList>
            <person name="Gallardo-Escarate C."/>
        </authorList>
    </citation>
    <scope>NUCLEOTIDE SEQUENCE [LARGE SCALE GENOMIC DNA]</scope>
</reference>
<dbReference type="EMBL" id="CP045890">
    <property type="protein sequence ID" value="QQP56274.1"/>
    <property type="molecule type" value="Genomic_DNA"/>
</dbReference>
<evidence type="ECO:0000313" key="2">
    <source>
        <dbReference type="Proteomes" id="UP000595437"/>
    </source>
</evidence>
<gene>
    <name evidence="1" type="ORF">FKW44_000878</name>
</gene>
<dbReference type="SUPFAM" id="SSF53756">
    <property type="entry name" value="UDP-Glycosyltransferase/glycogen phosphorylase"/>
    <property type="match status" value="1"/>
</dbReference>
<sequence>LALHLGHSLILDGYRPTVPNFVQIGMLNCRPLDYKASMDLKLLKLMDEAKHGVIFISFGTFVKSSE</sequence>
<feature type="non-terminal residue" evidence="1">
    <location>
        <position position="1"/>
    </location>
</feature>
<name>A0A7T8KHZ1_CALRO</name>
<protein>
    <submittedName>
        <fullName evidence="1">Uncharacterized protein</fullName>
    </submittedName>
</protein>
<organism evidence="1 2">
    <name type="scientific">Caligus rogercresseyi</name>
    <name type="common">Sea louse</name>
    <dbReference type="NCBI Taxonomy" id="217165"/>
    <lineage>
        <taxon>Eukaryota</taxon>
        <taxon>Metazoa</taxon>
        <taxon>Ecdysozoa</taxon>
        <taxon>Arthropoda</taxon>
        <taxon>Crustacea</taxon>
        <taxon>Multicrustacea</taxon>
        <taxon>Hexanauplia</taxon>
        <taxon>Copepoda</taxon>
        <taxon>Siphonostomatoida</taxon>
        <taxon>Caligidae</taxon>
        <taxon>Caligus</taxon>
    </lineage>
</organism>
<feature type="non-terminal residue" evidence="1">
    <location>
        <position position="66"/>
    </location>
</feature>
<evidence type="ECO:0000313" key="1">
    <source>
        <dbReference type="EMBL" id="QQP56274.1"/>
    </source>
</evidence>
<dbReference type="Proteomes" id="UP000595437">
    <property type="component" value="Chromosome 1"/>
</dbReference>
<proteinExistence type="predicted"/>
<dbReference type="AlphaFoldDB" id="A0A7T8KHZ1"/>
<accession>A0A7T8KHZ1</accession>